<dbReference type="Pfam" id="PF00640">
    <property type="entry name" value="PID"/>
    <property type="match status" value="1"/>
</dbReference>
<feature type="region of interest" description="Disordered" evidence="4">
    <location>
        <begin position="455"/>
        <end position="476"/>
    </location>
</feature>
<evidence type="ECO:0000256" key="2">
    <source>
        <dbReference type="ARBA" id="ARBA00022553"/>
    </source>
</evidence>
<dbReference type="PANTHER" id="PTHR47368:SF4">
    <property type="entry name" value="NUMB-LIKE PROTEIN"/>
    <property type="match status" value="1"/>
</dbReference>
<dbReference type="PIRSF" id="PIRSF017607">
    <property type="entry name" value="Numb/numb-like"/>
    <property type="match status" value="1"/>
</dbReference>
<protein>
    <recommendedName>
        <fullName evidence="5">PID domain-containing protein</fullName>
    </recommendedName>
</protein>
<dbReference type="GO" id="GO:0007399">
    <property type="term" value="P:nervous system development"/>
    <property type="evidence" value="ECO:0007669"/>
    <property type="project" value="UniProtKB-KW"/>
</dbReference>
<dbReference type="InterPro" id="IPR016698">
    <property type="entry name" value="Numb/numb-like"/>
</dbReference>
<dbReference type="GO" id="GO:0050769">
    <property type="term" value="P:positive regulation of neurogenesis"/>
    <property type="evidence" value="ECO:0007669"/>
    <property type="project" value="UniProtKB-UniRule"/>
</dbReference>
<dbReference type="Pfam" id="PF06311">
    <property type="entry name" value="NumbF"/>
    <property type="match status" value="1"/>
</dbReference>
<keyword evidence="7" id="KW-1185">Reference proteome</keyword>
<evidence type="ECO:0000256" key="3">
    <source>
        <dbReference type="PIRNR" id="PIRNR017607"/>
    </source>
</evidence>
<reference evidence="6 7" key="1">
    <citation type="submission" date="2019-04" db="EMBL/GenBank/DDBJ databases">
        <title>The sequence and de novo assembly of Takifugu bimaculatus genome using PacBio and Hi-C technologies.</title>
        <authorList>
            <person name="Xu P."/>
            <person name="Liu B."/>
            <person name="Zhou Z."/>
        </authorList>
    </citation>
    <scope>NUCLEOTIDE SEQUENCE [LARGE SCALE GENOMIC DNA]</scope>
    <source>
        <strain evidence="6">TB-2018</strain>
        <tissue evidence="6">Muscle</tissue>
    </source>
</reference>
<comment type="function">
    <text evidence="3">Plays a role in the process of neurogenesis.</text>
</comment>
<evidence type="ECO:0000259" key="5">
    <source>
        <dbReference type="PROSITE" id="PS01179"/>
    </source>
</evidence>
<dbReference type="PANTHER" id="PTHR47368">
    <property type="entry name" value="NUMB"/>
    <property type="match status" value="1"/>
</dbReference>
<evidence type="ECO:0000313" key="6">
    <source>
        <dbReference type="EMBL" id="TNN01327.1"/>
    </source>
</evidence>
<dbReference type="Proteomes" id="UP000516260">
    <property type="component" value="Chromosome 11"/>
</dbReference>
<gene>
    <name evidence="6" type="ORF">fugu_010709</name>
</gene>
<feature type="domain" description="PID" evidence="5">
    <location>
        <begin position="134"/>
        <end position="259"/>
    </location>
</feature>
<name>A0A4Z2CAS1_9TELE</name>
<feature type="compositionally biased region" description="Polar residues" evidence="4">
    <location>
        <begin position="282"/>
        <end position="293"/>
    </location>
</feature>
<feature type="compositionally biased region" description="Pro residues" evidence="4">
    <location>
        <begin position="309"/>
        <end position="319"/>
    </location>
</feature>
<dbReference type="InterPro" id="IPR010449">
    <property type="entry name" value="Numb_domain"/>
</dbReference>
<dbReference type="SMART" id="SM00462">
    <property type="entry name" value="PTB"/>
    <property type="match status" value="1"/>
</dbReference>
<dbReference type="FunFam" id="2.30.29.30:FF:000031">
    <property type="entry name" value="protein numb isoform X1"/>
    <property type="match status" value="1"/>
</dbReference>
<dbReference type="AlphaFoldDB" id="A0A4Z2CAS1"/>
<keyword evidence="1 3" id="KW-0217">Developmental protein</keyword>
<sequence>MRPSGSECRRFRDVGLFPPISVNAALMGSDVTREDTYKTGPACCRAEMGACIQHMDHSLQMDVSYLHCNICVISHPAVIRMGNHGATRCTREHVTPEMNKLRQSLRRKKPTYVPEASRPHQWQADEEAVRKGKCNFPVRYLGLVEVEESRGMHVCEDAVKKLKVSGKKTVKAVLWVSADGLRVVDDKTKDLIVDQTIEKVSFCAPDRNYDKAFSYICRDGTTRRWMCHCFMALKDSGERLSHAVGCAFAACLERKQRREKECGVTASFDASRTSFVREGSFRGNSTCSQQGGSSERDEILPNKKKDPPSAIPALPPGTASPPEGAASPMERPEPGGPHAIPRRHAPIEQLVRQGSFRGFPALSQKNSPFKRQLSLRLNDLPSTLQRKTADFQAKNADMDMGLPGDGDGSINALCCQINTSFTKPSDELFSNASLSVNGPPACTVPPILPRPPAPMQATSSWVQSDSPLHSPPPVSAAMQMQSGHRRTPSEAERWLEEVSKAVKAQQTPPSGPAIPTIPGPPSMTSQLVTTPVGMFSGPPVQPAFVPMQAYMPGLASSMTYPNASVPVVGITPSQMVANAFCTATGSSGTAGGMGSSGVGAKVGPLGAVGQHQVQSGPGGNSGGFSSPPFLSTPPLSAGINGLPPNSGILMDLQNGTSITGANSGGGAWPPEGSQLTAMVVCESQEDDRFEAKWAALEVKSAPQQPGSNTITTTANPFSNTLQKTFEIEL</sequence>
<evidence type="ECO:0000256" key="1">
    <source>
        <dbReference type="ARBA" id="ARBA00022473"/>
    </source>
</evidence>
<feature type="compositionally biased region" description="Polar residues" evidence="4">
    <location>
        <begin position="456"/>
        <end position="467"/>
    </location>
</feature>
<keyword evidence="2" id="KW-0597">Phosphoprotein</keyword>
<dbReference type="EMBL" id="SWLE01000003">
    <property type="protein sequence ID" value="TNN01327.1"/>
    <property type="molecule type" value="Genomic_DNA"/>
</dbReference>
<dbReference type="SUPFAM" id="SSF50729">
    <property type="entry name" value="PH domain-like"/>
    <property type="match status" value="1"/>
</dbReference>
<organism evidence="6 7">
    <name type="scientific">Takifugu bimaculatus</name>
    <dbReference type="NCBI Taxonomy" id="433685"/>
    <lineage>
        <taxon>Eukaryota</taxon>
        <taxon>Metazoa</taxon>
        <taxon>Chordata</taxon>
        <taxon>Craniata</taxon>
        <taxon>Vertebrata</taxon>
        <taxon>Euteleostomi</taxon>
        <taxon>Actinopterygii</taxon>
        <taxon>Neopterygii</taxon>
        <taxon>Teleostei</taxon>
        <taxon>Neoteleostei</taxon>
        <taxon>Acanthomorphata</taxon>
        <taxon>Eupercaria</taxon>
        <taxon>Tetraodontiformes</taxon>
        <taxon>Tetradontoidea</taxon>
        <taxon>Tetraodontidae</taxon>
        <taxon>Takifugu</taxon>
    </lineage>
</organism>
<feature type="region of interest" description="Disordered" evidence="4">
    <location>
        <begin position="97"/>
        <end position="119"/>
    </location>
</feature>
<feature type="compositionally biased region" description="Basic and acidic residues" evidence="4">
    <location>
        <begin position="294"/>
        <end position="307"/>
    </location>
</feature>
<dbReference type="InterPro" id="IPR011993">
    <property type="entry name" value="PH-like_dom_sf"/>
</dbReference>
<dbReference type="InterPro" id="IPR006020">
    <property type="entry name" value="PTB/PI_dom"/>
</dbReference>
<dbReference type="CDD" id="cd01268">
    <property type="entry name" value="PTB_Numb"/>
    <property type="match status" value="1"/>
</dbReference>
<accession>A0A4Z2CAS1</accession>
<dbReference type="PROSITE" id="PS01179">
    <property type="entry name" value="PID"/>
    <property type="match status" value="1"/>
</dbReference>
<dbReference type="Gene3D" id="2.30.29.30">
    <property type="entry name" value="Pleckstrin-homology domain (PH domain)/Phosphotyrosine-binding domain (PTB)"/>
    <property type="match status" value="1"/>
</dbReference>
<evidence type="ECO:0000256" key="4">
    <source>
        <dbReference type="SAM" id="MobiDB-lite"/>
    </source>
</evidence>
<dbReference type="GO" id="GO:0005737">
    <property type="term" value="C:cytoplasm"/>
    <property type="evidence" value="ECO:0007669"/>
    <property type="project" value="TreeGrafter"/>
</dbReference>
<comment type="caution">
    <text evidence="6">The sequence shown here is derived from an EMBL/GenBank/DDBJ whole genome shotgun (WGS) entry which is preliminary data.</text>
</comment>
<evidence type="ECO:0000313" key="7">
    <source>
        <dbReference type="Proteomes" id="UP000516260"/>
    </source>
</evidence>
<feature type="region of interest" description="Disordered" evidence="4">
    <location>
        <begin position="279"/>
        <end position="341"/>
    </location>
</feature>
<keyword evidence="3" id="KW-0524">Neurogenesis</keyword>
<proteinExistence type="predicted"/>